<sequence>MALALQESVQVRRLYISRARLIGRPLPYFHTMQLKYLSVFFVLSLIFSSPSSSSSSGLTSSQETGLNPPIVTRYRRLSSSKNGRPFPSSDRVYFKKRMTNLDKSERGFKGGRQFSVMLPKGFIPPSDSSLCHNRYPDSTSAYCKLSSAEASSKRSGMV</sequence>
<dbReference type="EMBL" id="CM042890">
    <property type="protein sequence ID" value="KAI4312346.1"/>
    <property type="molecule type" value="Genomic_DNA"/>
</dbReference>
<organism evidence="1 2">
    <name type="scientific">Melastoma candidum</name>
    <dbReference type="NCBI Taxonomy" id="119954"/>
    <lineage>
        <taxon>Eukaryota</taxon>
        <taxon>Viridiplantae</taxon>
        <taxon>Streptophyta</taxon>
        <taxon>Embryophyta</taxon>
        <taxon>Tracheophyta</taxon>
        <taxon>Spermatophyta</taxon>
        <taxon>Magnoliopsida</taxon>
        <taxon>eudicotyledons</taxon>
        <taxon>Gunneridae</taxon>
        <taxon>Pentapetalae</taxon>
        <taxon>rosids</taxon>
        <taxon>malvids</taxon>
        <taxon>Myrtales</taxon>
        <taxon>Melastomataceae</taxon>
        <taxon>Melastomatoideae</taxon>
        <taxon>Melastomateae</taxon>
        <taxon>Melastoma</taxon>
    </lineage>
</organism>
<evidence type="ECO:0000313" key="1">
    <source>
        <dbReference type="EMBL" id="KAI4312346.1"/>
    </source>
</evidence>
<keyword evidence="2" id="KW-1185">Reference proteome</keyword>
<reference evidence="2" key="1">
    <citation type="journal article" date="2023" name="Front. Plant Sci.">
        <title>Chromosomal-level genome assembly of Melastoma candidum provides insights into trichome evolution.</title>
        <authorList>
            <person name="Zhong Y."/>
            <person name="Wu W."/>
            <person name="Sun C."/>
            <person name="Zou P."/>
            <person name="Liu Y."/>
            <person name="Dai S."/>
            <person name="Zhou R."/>
        </authorList>
    </citation>
    <scope>NUCLEOTIDE SEQUENCE [LARGE SCALE GENOMIC DNA]</scope>
</reference>
<dbReference type="Proteomes" id="UP001057402">
    <property type="component" value="Chromosome 11"/>
</dbReference>
<comment type="caution">
    <text evidence="1">The sequence shown here is derived from an EMBL/GenBank/DDBJ whole genome shotgun (WGS) entry which is preliminary data.</text>
</comment>
<protein>
    <submittedName>
        <fullName evidence="1">Uncharacterized protein</fullName>
    </submittedName>
</protein>
<proteinExistence type="predicted"/>
<gene>
    <name evidence="1" type="ORF">MLD38_037163</name>
</gene>
<name>A0ACB9LLV7_9MYRT</name>
<evidence type="ECO:0000313" key="2">
    <source>
        <dbReference type="Proteomes" id="UP001057402"/>
    </source>
</evidence>
<accession>A0ACB9LLV7</accession>